<protein>
    <submittedName>
        <fullName evidence="5 6">Uncharacterized protein LOC120323874</fullName>
    </submittedName>
</protein>
<feature type="signal peptide" evidence="3">
    <location>
        <begin position="1"/>
        <end position="24"/>
    </location>
</feature>
<accession>A0A7R5KVB5</accession>
<evidence type="ECO:0000313" key="4">
    <source>
        <dbReference type="Proteomes" id="UP000504627"/>
    </source>
</evidence>
<evidence type="ECO:0000256" key="3">
    <source>
        <dbReference type="SAM" id="SignalP"/>
    </source>
</evidence>
<dbReference type="GeneID" id="120323874"/>
<feature type="chain" id="PRO_5044661247" evidence="3">
    <location>
        <begin position="25"/>
        <end position="284"/>
    </location>
</feature>
<keyword evidence="2" id="KW-0472">Membrane</keyword>
<feature type="transmembrane region" description="Helical" evidence="2">
    <location>
        <begin position="247"/>
        <end position="268"/>
    </location>
</feature>
<dbReference type="RefSeq" id="XP_039240514.1">
    <property type="nucleotide sequence ID" value="XM_039384580.1"/>
</dbReference>
<evidence type="ECO:0000313" key="5">
    <source>
        <dbReference type="RefSeq" id="XP_039240514.1"/>
    </source>
</evidence>
<dbReference type="RefSeq" id="XP_039240515.1">
    <property type="nucleotide sequence ID" value="XM_039384581.1"/>
</dbReference>
<keyword evidence="2" id="KW-0812">Transmembrane</keyword>
<dbReference type="AlphaFoldDB" id="A0A7R5KVB5"/>
<evidence type="ECO:0000256" key="2">
    <source>
        <dbReference type="SAM" id="Phobius"/>
    </source>
</evidence>
<reference evidence="5 6" key="1">
    <citation type="submission" date="2025-04" db="UniProtKB">
        <authorList>
            <consortium name="RefSeq"/>
        </authorList>
    </citation>
    <scope>IDENTIFICATION</scope>
    <source>
        <tissue evidence="5 6">Muscle</tissue>
    </source>
</reference>
<dbReference type="Proteomes" id="UP000504627">
    <property type="component" value="Unplaced"/>
</dbReference>
<keyword evidence="4" id="KW-1185">Reference proteome</keyword>
<evidence type="ECO:0000313" key="6">
    <source>
        <dbReference type="RefSeq" id="XP_039240515.1"/>
    </source>
</evidence>
<feature type="region of interest" description="Disordered" evidence="1">
    <location>
        <begin position="110"/>
        <end position="232"/>
    </location>
</feature>
<proteinExistence type="predicted"/>
<sequence>MALALRLFLLLLLAVALHARAAQAAPVPARGADGDRDLDYLDDDVLKYFWPPGGVSAGRTFPAPELDAAPEPSSYGMSPPTVKNQSPGEKNSPEPFELLDQMLSELERQRGEGTGNISPTPSTENSLEPSGIPAVIGVSTGKTFPASGLVPPSKAGSHHTGPPRGKNQPPGEKKPQDPSEEMDQEMALWKAAAPEGGSDSLPESPEGRKAMPGTGKQDVVGKAGTKDQNPQSVRKVLCPPDYRKRCMIGMLATLLTVPLVLFCCSFVARKVYKNKEVIIKLMAA</sequence>
<keyword evidence="2" id="KW-1133">Transmembrane helix</keyword>
<evidence type="ECO:0000256" key="1">
    <source>
        <dbReference type="SAM" id="MobiDB-lite"/>
    </source>
</evidence>
<gene>
    <name evidence="5 6" type="primary">LOC120323874</name>
</gene>
<keyword evidence="3" id="KW-0732">Signal</keyword>
<organism evidence="4 5">
    <name type="scientific">Pipra filicauda</name>
    <name type="common">Wire-tailed manakin</name>
    <dbReference type="NCBI Taxonomy" id="649802"/>
    <lineage>
        <taxon>Eukaryota</taxon>
        <taxon>Metazoa</taxon>
        <taxon>Chordata</taxon>
        <taxon>Craniata</taxon>
        <taxon>Vertebrata</taxon>
        <taxon>Euteleostomi</taxon>
        <taxon>Archelosauria</taxon>
        <taxon>Archosauria</taxon>
        <taxon>Dinosauria</taxon>
        <taxon>Saurischia</taxon>
        <taxon>Theropoda</taxon>
        <taxon>Coelurosauria</taxon>
        <taxon>Aves</taxon>
        <taxon>Neognathae</taxon>
        <taxon>Neoaves</taxon>
        <taxon>Telluraves</taxon>
        <taxon>Australaves</taxon>
        <taxon>Passeriformes</taxon>
        <taxon>Pipridae</taxon>
        <taxon>Pipra</taxon>
    </lineage>
</organism>
<feature type="region of interest" description="Disordered" evidence="1">
    <location>
        <begin position="60"/>
        <end position="95"/>
    </location>
</feature>
<name>A0A7R5KVB5_9PASS</name>
<feature type="compositionally biased region" description="Polar residues" evidence="1">
    <location>
        <begin position="115"/>
        <end position="128"/>
    </location>
</feature>